<evidence type="ECO:0000256" key="2">
    <source>
        <dbReference type="ARBA" id="ARBA00022741"/>
    </source>
</evidence>
<dbReference type="Pfam" id="PF00270">
    <property type="entry name" value="DEAD"/>
    <property type="match status" value="1"/>
</dbReference>
<dbReference type="InterPro" id="IPR007502">
    <property type="entry name" value="Helicase-assoc_dom"/>
</dbReference>
<evidence type="ECO:0000313" key="17">
    <source>
        <dbReference type="Proteomes" id="UP001634007"/>
    </source>
</evidence>
<feature type="compositionally biased region" description="Polar residues" evidence="11">
    <location>
        <begin position="1431"/>
        <end position="1454"/>
    </location>
</feature>
<feature type="compositionally biased region" description="Acidic residues" evidence="11">
    <location>
        <begin position="1149"/>
        <end position="1173"/>
    </location>
</feature>
<dbReference type="InterPro" id="IPR048333">
    <property type="entry name" value="HA2_WH"/>
</dbReference>
<dbReference type="Pfam" id="PF07717">
    <property type="entry name" value="OB_NTP_bind"/>
    <property type="match status" value="1"/>
</dbReference>
<name>A0ABD3LW93_EUCGL</name>
<dbReference type="SMART" id="SM00490">
    <property type="entry name" value="HELICc"/>
    <property type="match status" value="1"/>
</dbReference>
<feature type="compositionally biased region" description="Basic and acidic residues" evidence="11">
    <location>
        <begin position="131"/>
        <end position="142"/>
    </location>
</feature>
<evidence type="ECO:0000256" key="8">
    <source>
        <dbReference type="ARBA" id="ARBA00047984"/>
    </source>
</evidence>
<dbReference type="InterPro" id="IPR011545">
    <property type="entry name" value="DEAD/DEAH_box_helicase_dom"/>
</dbReference>
<dbReference type="FunFam" id="3.40.50.300:FF:000526">
    <property type="entry name" value="DExH-box ATP-dependent RNA helicase DExH3"/>
    <property type="match status" value="1"/>
</dbReference>
<feature type="domain" description="Helicase ATP-binding" evidence="13">
    <location>
        <begin position="305"/>
        <end position="503"/>
    </location>
</feature>
<feature type="compositionally biased region" description="Pro residues" evidence="11">
    <location>
        <begin position="64"/>
        <end position="77"/>
    </location>
</feature>
<keyword evidence="6" id="KW-0694">RNA-binding</keyword>
<dbReference type="InterPro" id="IPR036770">
    <property type="entry name" value="Ankyrin_rpt-contain_sf"/>
</dbReference>
<gene>
    <name evidence="16" type="ORF">ACJRO7_002043</name>
</gene>
<feature type="compositionally biased region" description="Basic and acidic residues" evidence="11">
    <location>
        <begin position="82"/>
        <end position="103"/>
    </location>
</feature>
<feature type="compositionally biased region" description="Polar residues" evidence="11">
    <location>
        <begin position="1321"/>
        <end position="1357"/>
    </location>
</feature>
<dbReference type="Proteomes" id="UP001634007">
    <property type="component" value="Unassembled WGS sequence"/>
</dbReference>
<comment type="catalytic activity">
    <reaction evidence="8">
        <text>ATP + H2O = ADP + phosphate + H(+)</text>
        <dbReference type="Rhea" id="RHEA:13065"/>
        <dbReference type="ChEBI" id="CHEBI:15377"/>
        <dbReference type="ChEBI" id="CHEBI:15378"/>
        <dbReference type="ChEBI" id="CHEBI:30616"/>
        <dbReference type="ChEBI" id="CHEBI:43474"/>
        <dbReference type="ChEBI" id="CHEBI:456216"/>
        <dbReference type="EC" id="3.6.4.13"/>
    </reaction>
</comment>
<accession>A0ABD3LW93</accession>
<keyword evidence="5" id="KW-0067">ATP-binding</keyword>
<comment type="caution">
    <text evidence="16">The sequence shown here is derived from an EMBL/GenBank/DDBJ whole genome shotgun (WGS) entry which is preliminary data.</text>
</comment>
<reference evidence="16 17" key="1">
    <citation type="submission" date="2024-11" db="EMBL/GenBank/DDBJ databases">
        <title>Chromosome-level genome assembly of Eucalyptus globulus Labill. provides insights into its genome evolution.</title>
        <authorList>
            <person name="Li X."/>
        </authorList>
    </citation>
    <scope>NUCLEOTIDE SEQUENCE [LARGE SCALE GENOMIC DNA]</scope>
    <source>
        <strain evidence="16">CL2024</strain>
        <tissue evidence="16">Fresh tender leaves</tissue>
    </source>
</reference>
<dbReference type="EMBL" id="JBJKBG010000001">
    <property type="protein sequence ID" value="KAL3754883.1"/>
    <property type="molecule type" value="Genomic_DNA"/>
</dbReference>
<protein>
    <recommendedName>
        <fullName evidence="18">RNA helicase</fullName>
    </recommendedName>
</protein>
<keyword evidence="2" id="KW-0547">Nucleotide-binding</keyword>
<sequence length="1544" mass="170995">MINCRSKTLRHCLVPHERTKENRRLRGGEGTNEKAYALSPPHLPRSRNDTEFRRTGSPPATTLPKPPPAPSRPPPRVAAPGVERRICIPASEGKRRAGAEMGKKRLRKGEHQQQQQQQQQQRRRQPQQQQEKNKPNRKVAELTRIRIAERLEQFRASRQQVLTFDENLSNHERAVVHEVCRKMGMTSKSSGRGNQRHVSIYKSKGKGENSEEKGSMSNLTLSQEAKEILNDLFIRYPPGEGGTSEQIAVKHTEKSERRKERQRDDIFCRPPMDKADITKKVESLSARLEKAANLKQITEERSKLPIASFRDVITSSVECHQVVLISGETGCGKTTQVPQFLLDSMWAKGEACKIVCTQPRRISATSVAERISSERGENIGDDIGYKIRLESKGGKHSSIVFCTNGVLLRVLVSKGAGESNGEASNRHLKHPLSDITHIIVDEIHERDRFSDFILAILRDMLPSYPHLRLILMSATLDAERFSNYFGGCPVIRVPGFTYPVTATMIFLQFSHFGFSLSCKLNIVILRFTFQVRIFYLEDVLTMLKSIQENHLDSTTFGITDENQMLTEEDKVALDDAINLAWSSDDFDPLLDLVSSEGTPQIYNYQHSLTGMTPLMVFAGKGRAGEVCMLLSFGADCLLKAKDGATALDWAESQNQQEAAQLIRKQMESTSSNSVDEQLLLDRYLSTVNPELIDVVLIEQLLKKICTDSKDGAVLVFLPGWDDINRAKSRLLMSPIFKDTSKFAILPLHSMVPSMEQKKVFKRPPVGCRKIILSTNIAETAITIDDVVYVIDSGRMKEKSYDPYNNVSTLQSSWISKASAKQREGRAGRCQPGTCYHLYSKLRAASLPDFQVPEIRRMPIEELCLQVKLLNPNGNLEDFLMKTLDPPVFETIRNAVNILKDIGALSLDEKLTDLGQKLGSLPVHPLTSKMLLFAILMNCLDPALTLACASDYRDPFTLPMLPNEKKKSAAAKAELASLYYGQSDQLAVVAAFECWKKAKDKGQEARFCSQFFVSSSTMRMLSGMRKQLQMELTRNRFIPEDVSTCSLNAHDPGIIHAVLVAGLYPSVGRLVPRHRSGKRFVETANGDRARLHPHSINYKLSFLKTDDQPLFMYDEITRGDGGTLIRNCTVVGPLPVLLLGTEIAVAPGNSDDDDDDDDDDGDDGESDYDEDSDENQTKNNDNSQGRDGEQTMSSPDAPVTVVVDRWLPFGSTALDIARIYCLREQLSAAILFKVIHPHEVLPPVLGAYVYATACILSYDGLSGILSPSGHVDSSMSMVKADESDELMPDRRKLGEFLRFLMRPDRHHNSTYSYWEAGSSLSTEKQNNNDLSNQNIQQPFSPASTSVQAKPPSEDSTTVGHGPRGQKPGLAASREKQNTSSRQKQIYNDLPSQNIQQPFSSATTSAHGKSPSEVSNVVPHSPKGPKAGFSASWKKQNTNGLSIQNNQQPLSSASTSGHKKPPSEVSASVGQGSRGPKAGVSASKKKQKNNGLSSQNSQQPSTSDSMSGHPKPPAKVSTLVGYGSNMYGPYGPRGDSLKRQRGGGSG</sequence>
<evidence type="ECO:0000256" key="10">
    <source>
        <dbReference type="SAM" id="Coils"/>
    </source>
</evidence>
<dbReference type="Pfam" id="PF01424">
    <property type="entry name" value="R3H"/>
    <property type="match status" value="1"/>
</dbReference>
<evidence type="ECO:0000256" key="3">
    <source>
        <dbReference type="ARBA" id="ARBA00022801"/>
    </source>
</evidence>
<dbReference type="InterPro" id="IPR034083">
    <property type="entry name" value="R3H_DEXH_helicase"/>
</dbReference>
<dbReference type="InterPro" id="IPR001650">
    <property type="entry name" value="Helicase_C-like"/>
</dbReference>
<dbReference type="Gene3D" id="1.20.120.1080">
    <property type="match status" value="1"/>
</dbReference>
<organism evidence="16 17">
    <name type="scientific">Eucalyptus globulus</name>
    <name type="common">Tasmanian blue gum</name>
    <dbReference type="NCBI Taxonomy" id="34317"/>
    <lineage>
        <taxon>Eukaryota</taxon>
        <taxon>Viridiplantae</taxon>
        <taxon>Streptophyta</taxon>
        <taxon>Embryophyta</taxon>
        <taxon>Tracheophyta</taxon>
        <taxon>Spermatophyta</taxon>
        <taxon>Magnoliopsida</taxon>
        <taxon>eudicotyledons</taxon>
        <taxon>Gunneridae</taxon>
        <taxon>Pentapetalae</taxon>
        <taxon>rosids</taxon>
        <taxon>malvids</taxon>
        <taxon>Myrtales</taxon>
        <taxon>Myrtaceae</taxon>
        <taxon>Myrtoideae</taxon>
        <taxon>Eucalypteae</taxon>
        <taxon>Eucalyptus</taxon>
    </lineage>
</organism>
<feature type="compositionally biased region" description="Polar residues" evidence="11">
    <location>
        <begin position="1487"/>
        <end position="1504"/>
    </location>
</feature>
<dbReference type="CDD" id="cd18791">
    <property type="entry name" value="SF2_C_RHA"/>
    <property type="match status" value="1"/>
</dbReference>
<evidence type="ECO:0000259" key="14">
    <source>
        <dbReference type="SMART" id="SM00490"/>
    </source>
</evidence>
<dbReference type="FunFam" id="1.20.120.1080:FF:000011">
    <property type="entry name" value="DExH-box ATP-dependent RNA helicase DExH6"/>
    <property type="match status" value="1"/>
</dbReference>
<dbReference type="SMART" id="SM00393">
    <property type="entry name" value="R3H"/>
    <property type="match status" value="1"/>
</dbReference>
<dbReference type="GO" id="GO:0003723">
    <property type="term" value="F:RNA binding"/>
    <property type="evidence" value="ECO:0007669"/>
    <property type="project" value="UniProtKB-KW"/>
</dbReference>
<dbReference type="SUPFAM" id="SSF48403">
    <property type="entry name" value="Ankyrin repeat"/>
    <property type="match status" value="1"/>
</dbReference>
<evidence type="ECO:0000256" key="4">
    <source>
        <dbReference type="ARBA" id="ARBA00022806"/>
    </source>
</evidence>
<feature type="region of interest" description="Disordered" evidence="11">
    <location>
        <begin position="240"/>
        <end position="262"/>
    </location>
</feature>
<dbReference type="InterPro" id="IPR014001">
    <property type="entry name" value="Helicase_ATP-bd"/>
</dbReference>
<dbReference type="GO" id="GO:0005524">
    <property type="term" value="F:ATP binding"/>
    <property type="evidence" value="ECO:0007669"/>
    <property type="project" value="UniProtKB-KW"/>
</dbReference>
<keyword evidence="7" id="KW-0539">Nucleus</keyword>
<feature type="domain" description="Helicase-associated" evidence="15">
    <location>
        <begin position="893"/>
        <end position="988"/>
    </location>
</feature>
<feature type="compositionally biased region" description="Basic and acidic residues" evidence="11">
    <location>
        <begin position="16"/>
        <end position="27"/>
    </location>
</feature>
<evidence type="ECO:0000259" key="15">
    <source>
        <dbReference type="SMART" id="SM00847"/>
    </source>
</evidence>
<dbReference type="GO" id="GO:0016787">
    <property type="term" value="F:hydrolase activity"/>
    <property type="evidence" value="ECO:0007669"/>
    <property type="project" value="UniProtKB-KW"/>
</dbReference>
<feature type="region of interest" description="Disordered" evidence="11">
    <location>
        <begin position="16"/>
        <end position="142"/>
    </location>
</feature>
<feature type="domain" description="Helicase C-terminal" evidence="14">
    <location>
        <begin position="725"/>
        <end position="830"/>
    </location>
</feature>
<evidence type="ECO:0000259" key="13">
    <source>
        <dbReference type="SMART" id="SM00487"/>
    </source>
</evidence>
<dbReference type="InterPro" id="IPR001374">
    <property type="entry name" value="R3H_dom"/>
</dbReference>
<comment type="subcellular location">
    <subcellularLocation>
        <location evidence="1">Nucleus</location>
    </subcellularLocation>
</comment>
<dbReference type="FunFam" id="3.40.50.300:FF:000860">
    <property type="entry name" value="DExH-box ATP-dependent RNA helicase DExH6"/>
    <property type="match status" value="1"/>
</dbReference>
<dbReference type="InterPro" id="IPR027417">
    <property type="entry name" value="P-loop_NTPase"/>
</dbReference>
<dbReference type="SUPFAM" id="SSF52540">
    <property type="entry name" value="P-loop containing nucleoside triphosphate hydrolases"/>
    <property type="match status" value="1"/>
</dbReference>
<dbReference type="FunFam" id="3.30.1370.50:FF:000002">
    <property type="entry name" value="Immunoglobulin mu DNA-binding protein 2"/>
    <property type="match status" value="1"/>
</dbReference>
<evidence type="ECO:0000259" key="12">
    <source>
        <dbReference type="SMART" id="SM00393"/>
    </source>
</evidence>
<dbReference type="GO" id="GO:0003724">
    <property type="term" value="F:RNA helicase activity"/>
    <property type="evidence" value="ECO:0007669"/>
    <property type="project" value="UniProtKB-EC"/>
</dbReference>
<feature type="coiled-coil region" evidence="10">
    <location>
        <begin position="274"/>
        <end position="301"/>
    </location>
</feature>
<keyword evidence="10" id="KW-0175">Coiled coil</keyword>
<dbReference type="SUPFAM" id="SSF82708">
    <property type="entry name" value="R3H domain"/>
    <property type="match status" value="1"/>
</dbReference>
<dbReference type="PANTHER" id="PTHR18934">
    <property type="entry name" value="ATP-DEPENDENT RNA HELICASE"/>
    <property type="match status" value="1"/>
</dbReference>
<evidence type="ECO:0000313" key="16">
    <source>
        <dbReference type="EMBL" id="KAL3754883.1"/>
    </source>
</evidence>
<keyword evidence="4" id="KW-0347">Helicase</keyword>
<evidence type="ECO:0000256" key="5">
    <source>
        <dbReference type="ARBA" id="ARBA00022840"/>
    </source>
</evidence>
<dbReference type="Gene3D" id="3.40.50.300">
    <property type="entry name" value="P-loop containing nucleotide triphosphate hydrolases"/>
    <property type="match status" value="2"/>
</dbReference>
<keyword evidence="3" id="KW-0378">Hydrolase</keyword>
<feature type="region of interest" description="Disordered" evidence="11">
    <location>
        <begin position="1321"/>
        <end position="1544"/>
    </location>
</feature>
<dbReference type="Pfam" id="PF04408">
    <property type="entry name" value="WHD_HA2"/>
    <property type="match status" value="1"/>
</dbReference>
<dbReference type="GO" id="GO:0003677">
    <property type="term" value="F:DNA binding"/>
    <property type="evidence" value="ECO:0007669"/>
    <property type="project" value="UniProtKB-ARBA"/>
</dbReference>
<dbReference type="CDD" id="cd17917">
    <property type="entry name" value="DEXHc_RHA-like"/>
    <property type="match status" value="1"/>
</dbReference>
<feature type="region of interest" description="Disordered" evidence="11">
    <location>
        <begin position="1144"/>
        <end position="1196"/>
    </location>
</feature>
<keyword evidence="17" id="KW-1185">Reference proteome</keyword>
<dbReference type="GO" id="GO:0005634">
    <property type="term" value="C:nucleus"/>
    <property type="evidence" value="ECO:0007669"/>
    <property type="project" value="UniProtKB-SubCell"/>
</dbReference>
<dbReference type="Pfam" id="PF21010">
    <property type="entry name" value="HA2_C"/>
    <property type="match status" value="1"/>
</dbReference>
<dbReference type="Gene3D" id="1.25.40.20">
    <property type="entry name" value="Ankyrin repeat-containing domain"/>
    <property type="match status" value="1"/>
</dbReference>
<evidence type="ECO:0000256" key="7">
    <source>
        <dbReference type="ARBA" id="ARBA00023242"/>
    </source>
</evidence>
<dbReference type="SMART" id="SM00847">
    <property type="entry name" value="HA2"/>
    <property type="match status" value="1"/>
</dbReference>
<evidence type="ECO:0000256" key="1">
    <source>
        <dbReference type="ARBA" id="ARBA00004123"/>
    </source>
</evidence>
<dbReference type="Pfam" id="PF00271">
    <property type="entry name" value="Helicase_C"/>
    <property type="match status" value="1"/>
</dbReference>
<comment type="similarity">
    <text evidence="9">Belongs to the DExH box helicase family.</text>
</comment>
<dbReference type="InterPro" id="IPR011709">
    <property type="entry name" value="DEAD-box_helicase_OB_fold"/>
</dbReference>
<dbReference type="CDD" id="cd06007">
    <property type="entry name" value="R3H_DEXH_helicase"/>
    <property type="match status" value="1"/>
</dbReference>
<dbReference type="Gene3D" id="3.30.1370.50">
    <property type="entry name" value="R3H-like domain"/>
    <property type="match status" value="1"/>
</dbReference>
<evidence type="ECO:0000256" key="9">
    <source>
        <dbReference type="ARBA" id="ARBA00060772"/>
    </source>
</evidence>
<dbReference type="PANTHER" id="PTHR18934:SF213">
    <property type="entry name" value="3'-5' RNA HELICASE YTHDC2"/>
    <property type="match status" value="1"/>
</dbReference>
<feature type="compositionally biased region" description="Basic and acidic residues" evidence="11">
    <location>
        <begin position="248"/>
        <end position="262"/>
    </location>
</feature>
<proteinExistence type="inferred from homology"/>
<feature type="domain" description="R3H" evidence="12">
    <location>
        <begin position="126"/>
        <end position="203"/>
    </location>
</feature>
<feature type="compositionally biased region" description="Polar residues" evidence="11">
    <location>
        <begin position="1376"/>
        <end position="1413"/>
    </location>
</feature>
<evidence type="ECO:0000256" key="6">
    <source>
        <dbReference type="ARBA" id="ARBA00022884"/>
    </source>
</evidence>
<dbReference type="InterPro" id="IPR036867">
    <property type="entry name" value="R3H_dom_sf"/>
</dbReference>
<dbReference type="SMART" id="SM00487">
    <property type="entry name" value="DEXDc"/>
    <property type="match status" value="1"/>
</dbReference>
<evidence type="ECO:0008006" key="18">
    <source>
        <dbReference type="Google" id="ProtNLM"/>
    </source>
</evidence>
<feature type="compositionally biased region" description="Low complexity" evidence="11">
    <location>
        <begin position="112"/>
        <end position="130"/>
    </location>
</feature>
<evidence type="ECO:0000256" key="11">
    <source>
        <dbReference type="SAM" id="MobiDB-lite"/>
    </source>
</evidence>